<keyword evidence="3" id="KW-1185">Reference proteome</keyword>
<feature type="domain" description="Schlafen AlbA-2" evidence="1">
    <location>
        <begin position="40"/>
        <end position="96"/>
    </location>
</feature>
<comment type="caution">
    <text evidence="2">The sequence shown here is derived from an EMBL/GenBank/DDBJ whole genome shotgun (WGS) entry which is preliminary data.</text>
</comment>
<evidence type="ECO:0000313" key="2">
    <source>
        <dbReference type="EMBL" id="MFD2614751.1"/>
    </source>
</evidence>
<organism evidence="2 3">
    <name type="scientific">Paenibacillus gansuensis</name>
    <dbReference type="NCBI Taxonomy" id="306542"/>
    <lineage>
        <taxon>Bacteria</taxon>
        <taxon>Bacillati</taxon>
        <taxon>Bacillota</taxon>
        <taxon>Bacilli</taxon>
        <taxon>Bacillales</taxon>
        <taxon>Paenibacillaceae</taxon>
        <taxon>Paenibacillus</taxon>
    </lineage>
</organism>
<proteinExistence type="predicted"/>
<protein>
    <submittedName>
        <fullName evidence="2">Helix-turn-helix domain-containing protein</fullName>
    </submittedName>
</protein>
<sequence length="121" mass="13419">MSLLWKPIDQITEQDIQSLFTNLVPESRVVALPNLQGGDNKREFVYDVTAFANGGGGELIFGIAEASGRPDRVVGVSIGNTDQLIRQVEEIIRTSVQYIWHSDSCGTAFIDRQLRIHDSDT</sequence>
<dbReference type="EMBL" id="JBHUME010000013">
    <property type="protein sequence ID" value="MFD2614751.1"/>
    <property type="molecule type" value="Genomic_DNA"/>
</dbReference>
<dbReference type="Proteomes" id="UP001597541">
    <property type="component" value="Unassembled WGS sequence"/>
</dbReference>
<accession>A0ABW5PI77</accession>
<name>A0ABW5PI77_9BACL</name>
<dbReference type="InterPro" id="IPR007421">
    <property type="entry name" value="Schlafen_AlbA_2_dom"/>
</dbReference>
<gene>
    <name evidence="2" type="ORF">ACFSUF_20260</name>
</gene>
<evidence type="ECO:0000313" key="3">
    <source>
        <dbReference type="Proteomes" id="UP001597541"/>
    </source>
</evidence>
<dbReference type="InterPro" id="IPR038461">
    <property type="entry name" value="Schlafen_AlbA_2_dom_sf"/>
</dbReference>
<dbReference type="Pfam" id="PF04326">
    <property type="entry name" value="SLFN_AlbA_2"/>
    <property type="match status" value="1"/>
</dbReference>
<dbReference type="Gene3D" id="3.30.950.30">
    <property type="entry name" value="Schlafen, AAA domain"/>
    <property type="match status" value="1"/>
</dbReference>
<reference evidence="3" key="1">
    <citation type="journal article" date="2019" name="Int. J. Syst. Evol. Microbiol.">
        <title>The Global Catalogue of Microorganisms (GCM) 10K type strain sequencing project: providing services to taxonomists for standard genome sequencing and annotation.</title>
        <authorList>
            <consortium name="The Broad Institute Genomics Platform"/>
            <consortium name="The Broad Institute Genome Sequencing Center for Infectious Disease"/>
            <person name="Wu L."/>
            <person name="Ma J."/>
        </authorList>
    </citation>
    <scope>NUCLEOTIDE SEQUENCE [LARGE SCALE GENOMIC DNA]</scope>
    <source>
        <strain evidence="3">KCTC 3950</strain>
    </source>
</reference>
<evidence type="ECO:0000259" key="1">
    <source>
        <dbReference type="Pfam" id="PF04326"/>
    </source>
</evidence>
<dbReference type="RefSeq" id="WP_377605966.1">
    <property type="nucleotide sequence ID" value="NZ_JBHUME010000013.1"/>
</dbReference>